<evidence type="ECO:0008006" key="7">
    <source>
        <dbReference type="Google" id="ProtNLM"/>
    </source>
</evidence>
<reference evidence="5 6" key="1">
    <citation type="submission" date="2020-08" db="EMBL/GenBank/DDBJ databases">
        <title>Sequencing the genomes of 1000 actinobacteria strains.</title>
        <authorList>
            <person name="Klenk H.-P."/>
        </authorList>
    </citation>
    <scope>NUCLEOTIDE SEQUENCE [LARGE SCALE GENOMIC DNA]</scope>
    <source>
        <strain evidence="5 6">DSM 45809</strain>
    </source>
</reference>
<dbReference type="PANTHER" id="PTHR46082">
    <property type="entry name" value="ATP/GTP-BINDING PROTEIN-RELATED"/>
    <property type="match status" value="1"/>
</dbReference>
<protein>
    <recommendedName>
        <fullName evidence="7">Tetratricopeptide repeat protein</fullName>
    </recommendedName>
</protein>
<feature type="domain" description="DUF7779" evidence="4">
    <location>
        <begin position="1328"/>
        <end position="1417"/>
    </location>
</feature>
<organism evidence="5 6">
    <name type="scientific">Actinoplanes octamycinicus</name>
    <dbReference type="NCBI Taxonomy" id="135948"/>
    <lineage>
        <taxon>Bacteria</taxon>
        <taxon>Bacillati</taxon>
        <taxon>Actinomycetota</taxon>
        <taxon>Actinomycetes</taxon>
        <taxon>Micromonosporales</taxon>
        <taxon>Micromonosporaceae</taxon>
        <taxon>Actinoplanes</taxon>
    </lineage>
</organism>
<dbReference type="GO" id="GO:0043531">
    <property type="term" value="F:ADP binding"/>
    <property type="evidence" value="ECO:0007669"/>
    <property type="project" value="InterPro"/>
</dbReference>
<dbReference type="NCBIfam" id="NF040586">
    <property type="entry name" value="FxSxx_TPR"/>
    <property type="match status" value="1"/>
</dbReference>
<feature type="domain" description="NB-ARC" evidence="2">
    <location>
        <begin position="1109"/>
        <end position="1254"/>
    </location>
</feature>
<evidence type="ECO:0000313" key="5">
    <source>
        <dbReference type="EMBL" id="MBB4741984.1"/>
    </source>
</evidence>
<dbReference type="EMBL" id="JACHNB010000001">
    <property type="protein sequence ID" value="MBB4741984.1"/>
    <property type="molecule type" value="Genomic_DNA"/>
</dbReference>
<dbReference type="InterPro" id="IPR027417">
    <property type="entry name" value="P-loop_NTPase"/>
</dbReference>
<evidence type="ECO:0000259" key="2">
    <source>
        <dbReference type="Pfam" id="PF00931"/>
    </source>
</evidence>
<dbReference type="InterPro" id="IPR011990">
    <property type="entry name" value="TPR-like_helical_dom_sf"/>
</dbReference>
<keyword evidence="6" id="KW-1185">Reference proteome</keyword>
<gene>
    <name evidence="5" type="ORF">BJY16_005443</name>
</gene>
<evidence type="ECO:0000259" key="4">
    <source>
        <dbReference type="Pfam" id="PF25000"/>
    </source>
</evidence>
<evidence type="ECO:0000259" key="3">
    <source>
        <dbReference type="Pfam" id="PF19956"/>
    </source>
</evidence>
<sequence length="1899" mass="205352">MPAFRSVRDRVDLIHAIRRACPGFPDVPESAEGQQHVVAIVRALLDLPRALPALLSELELLAPGQLATEHVRGLIEAVTLADLLPGAELDRGRALVHQAGGSLDQFDRLVSRPGLGDGVPAALRLADRIATGRDLAAWVARHASRIGISVGRASAAPSPVGESGPLQLDPAPHELLTAQLDNAQHPYQFFEGHVPALSKIYVHQRGEPAETGQPGGEAVLTVPQMLTQHRDTLVVAGPGMGKSTLVWRIQRDQAQWWLDPARTTAVESSELGRFVPIAVPASLLVEQSIDAAIAESVRGLGCQQDIRRLLGMPPVPGGSWLVMIDGVDEVLNSRERSVVLNKIANRIGRDEPSLRFLITTRPLPFGYLTDLRTQGIAQFGLKGFDRADLTSFAVKWFAARDRGESAGALADRFVDEVNAAGLSSLVEVPLLATIAALAFESDPHKPLPQGRALLYEWFVTHLRYGRPAPPPGTGSELEKSRPAWHRAWQWVEENIVELLEHLADGHLDRHADPIDQRAEAWVTNNCPDRITMVPGWRAKLRDILTATSLLTVNGAGQVAFTHHSFAEFLAAGPRALDFDVDEWTTDILSPHRRGLAIFVLARRTELPDPQVEALLDGFGEHLIAAGDILAEGIGVAVPLRRRVVSALVDQLIREDDNAPEALRVLATLSADDEVAALLADIVDDSANPPWVRATVADALDVRDRGGRLRRLVTDHSLPDDVRRWAAEQSGDVNATPAPATGPVGFMPAAAATPLSRHVFYRDLNDLSARPEDRLRIAVSLAVWGDPAGSAALRRSLTDPVFSLDQRLVAARTLRERDPDSLVFLRGVAQATAHPDEVRAAAALAVIESGDSRPAEPASTGATVFTVAESLAAAILTLPFINTVQERRRLVSLAGQWLSEPPAVAESQDARAHVTALARAYLSEPRAVWSLLDALATMAPAAIGTIRAHVVVESATLAVLLTDSERDRAVRLLEQVEATAPATVWQLELRTLDGTTGELVRTFGELAGQPIRRGEIPPAAILMTRVASAVSGPLGVDLQAWCDQVVRRFTGERPAVPDSSAQDKGAVPGAEPDKSPSGPLLGGIPPRSSAFAGRLGVLAELAAQMRRGPDSAVLVRALHGMGGVGKSQIAVEFVHRHRADYDLIWWIPAEQPSLIVSSLTSLAHRLGLDDAAGAQAAVTAVREALSTGRTGFRNWLLVFDNAESIQQVRPFLPTGGTGNVLITSRSPDWGSVAQAIEVDVFTRDESIELLRDRVPELTDDEAHRLADALGDLPLALEQAAAWRAATGMPTDEYLRILDEMRLELLDAAPGPDYPNSVAAAFTMSFDRLQADNPAAMTLLRVCSILAPEPIARQMFAVPPGAPISPPELAELLSSSIGLARAIRDLQRYALVRVDHRANTIQLHRLVQTVVLGQMADDERTEMRNAAQWLLATNDPGLPERPAAWARYLQIRPHFAASGAATSDDPYVQDLVVNVALFLWHWGDHLGASELAEQAYDRWHEQYGAHHPRTLRIARLLTTIRQTLGDVGAAAELIATMVDREASHEDRVETLTLMASHLRAKGAFATALTRDADAIEIARRELGPEDPISLAAAGSLATSVRLAGRFRDAKGLAEDTYRLCQVELGDDAMLTMLVLDGLIVDLRESGDHDRAQRWHEDLYQRQVEQFGGSCPATLRVGRNLAISWRRAGDLAESRRLAETILDLQLRRYGEEHPDTMAAAATFAIELRIAGDLQAAESLGSATAERYARMFGVDHPQTLVCRAGLAVIRRLVGDPQTALAQNRDLLAAFSASLGADHPTTLTCAMNVGSDLFAAGEPQSAFEHDATVVDRFERVSGIDHPLALAATTNLALDLRALGRGPEADQLQSDTLMRMRRTLGDQHPATLSALRSIRAEGDIDLLPI</sequence>
<evidence type="ECO:0000313" key="6">
    <source>
        <dbReference type="Proteomes" id="UP000546162"/>
    </source>
</evidence>
<feature type="region of interest" description="Disordered" evidence="1">
    <location>
        <begin position="1052"/>
        <end position="1082"/>
    </location>
</feature>
<dbReference type="Gene3D" id="1.25.40.10">
    <property type="entry name" value="Tetratricopeptide repeat domain"/>
    <property type="match status" value="3"/>
</dbReference>
<dbReference type="Pfam" id="PF00931">
    <property type="entry name" value="NB-ARC"/>
    <property type="match status" value="1"/>
</dbReference>
<dbReference type="InterPro" id="IPR002182">
    <property type="entry name" value="NB-ARC"/>
</dbReference>
<dbReference type="InterPro" id="IPR045431">
    <property type="entry name" value="EAD2"/>
</dbReference>
<dbReference type="Pfam" id="PF13424">
    <property type="entry name" value="TPR_12"/>
    <property type="match status" value="1"/>
</dbReference>
<dbReference type="Pfam" id="PF19956">
    <property type="entry name" value="EAD2"/>
    <property type="match status" value="2"/>
</dbReference>
<dbReference type="InterPro" id="IPR056681">
    <property type="entry name" value="DUF7779"/>
</dbReference>
<dbReference type="PANTHER" id="PTHR46082:SF6">
    <property type="entry name" value="AAA+ ATPASE DOMAIN-CONTAINING PROTEIN-RELATED"/>
    <property type="match status" value="1"/>
</dbReference>
<evidence type="ECO:0000256" key="1">
    <source>
        <dbReference type="SAM" id="MobiDB-lite"/>
    </source>
</evidence>
<dbReference type="SUPFAM" id="SSF52540">
    <property type="entry name" value="P-loop containing nucleoside triphosphate hydrolases"/>
    <property type="match status" value="1"/>
</dbReference>
<dbReference type="Pfam" id="PF13374">
    <property type="entry name" value="TPR_10"/>
    <property type="match status" value="3"/>
</dbReference>
<accession>A0A7W7H111</accession>
<dbReference type="SUPFAM" id="SSF48452">
    <property type="entry name" value="TPR-like"/>
    <property type="match status" value="2"/>
</dbReference>
<feature type="domain" description="Effector-associated" evidence="3">
    <location>
        <begin position="1"/>
        <end position="75"/>
    </location>
</feature>
<dbReference type="Pfam" id="PF25000">
    <property type="entry name" value="DUF7779"/>
    <property type="match status" value="1"/>
</dbReference>
<feature type="domain" description="Effector-associated" evidence="3">
    <location>
        <begin position="873"/>
        <end position="950"/>
    </location>
</feature>
<dbReference type="Gene3D" id="3.40.50.300">
    <property type="entry name" value="P-loop containing nucleotide triphosphate hydrolases"/>
    <property type="match status" value="2"/>
</dbReference>
<name>A0A7W7H111_9ACTN</name>
<dbReference type="InterPro" id="IPR053137">
    <property type="entry name" value="NLR-like"/>
</dbReference>
<dbReference type="Proteomes" id="UP000546162">
    <property type="component" value="Unassembled WGS sequence"/>
</dbReference>
<comment type="caution">
    <text evidence="5">The sequence shown here is derived from an EMBL/GenBank/DDBJ whole genome shotgun (WGS) entry which is preliminary data.</text>
</comment>
<proteinExistence type="predicted"/>